<dbReference type="Gene3D" id="3.30.420.10">
    <property type="entry name" value="Ribonuclease H-like superfamily/Ribonuclease H"/>
    <property type="match status" value="1"/>
</dbReference>
<dbReference type="AlphaFoldDB" id="A0A562NBD8"/>
<dbReference type="PANTHER" id="PTHR47649:SF1">
    <property type="entry name" value="RIBONUCLEASE D"/>
    <property type="match status" value="1"/>
</dbReference>
<dbReference type="SUPFAM" id="SSF47819">
    <property type="entry name" value="HRDC-like"/>
    <property type="match status" value="2"/>
</dbReference>
<comment type="similarity">
    <text evidence="6">Belongs to the RNase D family.</text>
</comment>
<dbReference type="SMART" id="SM00474">
    <property type="entry name" value="35EXOc"/>
    <property type="match status" value="1"/>
</dbReference>
<proteinExistence type="inferred from homology"/>
<dbReference type="EC" id="3.1.13.5" evidence="6"/>
<dbReference type="GO" id="GO:0042780">
    <property type="term" value="P:tRNA 3'-end processing"/>
    <property type="evidence" value="ECO:0007669"/>
    <property type="project" value="UniProtKB-UniRule"/>
</dbReference>
<dbReference type="CDD" id="cd06142">
    <property type="entry name" value="RNaseD_exo"/>
    <property type="match status" value="1"/>
</dbReference>
<evidence type="ECO:0000256" key="5">
    <source>
        <dbReference type="ARBA" id="ARBA00022839"/>
    </source>
</evidence>
<comment type="cofactor">
    <cofactor evidence="6">
        <name>a divalent metal cation</name>
        <dbReference type="ChEBI" id="CHEBI:60240"/>
    </cofactor>
</comment>
<dbReference type="GO" id="GO:0003676">
    <property type="term" value="F:nucleic acid binding"/>
    <property type="evidence" value="ECO:0007669"/>
    <property type="project" value="InterPro"/>
</dbReference>
<feature type="domain" description="HRDC" evidence="7">
    <location>
        <begin position="232"/>
        <end position="313"/>
    </location>
</feature>
<dbReference type="InterPro" id="IPR002562">
    <property type="entry name" value="3'-5'_exonuclease_dom"/>
</dbReference>
<organism evidence="8 9">
    <name type="scientific">Paracoccus sulfuroxidans</name>
    <dbReference type="NCBI Taxonomy" id="384678"/>
    <lineage>
        <taxon>Bacteria</taxon>
        <taxon>Pseudomonadati</taxon>
        <taxon>Pseudomonadota</taxon>
        <taxon>Alphaproteobacteria</taxon>
        <taxon>Rhodobacterales</taxon>
        <taxon>Paracoccaceae</taxon>
        <taxon>Paracoccus</taxon>
    </lineage>
</organism>
<evidence type="ECO:0000313" key="9">
    <source>
        <dbReference type="Proteomes" id="UP000316225"/>
    </source>
</evidence>
<keyword evidence="4 6" id="KW-0378">Hydrolase</keyword>
<keyword evidence="9" id="KW-1185">Reference proteome</keyword>
<evidence type="ECO:0000259" key="7">
    <source>
        <dbReference type="PROSITE" id="PS50967"/>
    </source>
</evidence>
<evidence type="ECO:0000256" key="1">
    <source>
        <dbReference type="ARBA" id="ARBA00022490"/>
    </source>
</evidence>
<dbReference type="NCBIfam" id="TIGR01388">
    <property type="entry name" value="rnd"/>
    <property type="match status" value="1"/>
</dbReference>
<evidence type="ECO:0000256" key="6">
    <source>
        <dbReference type="HAMAP-Rule" id="MF_01899"/>
    </source>
</evidence>
<dbReference type="InterPro" id="IPR012337">
    <property type="entry name" value="RNaseH-like_sf"/>
</dbReference>
<evidence type="ECO:0000256" key="4">
    <source>
        <dbReference type="ARBA" id="ARBA00022801"/>
    </source>
</evidence>
<dbReference type="EMBL" id="VLKU01000014">
    <property type="protein sequence ID" value="TWI29447.1"/>
    <property type="molecule type" value="Genomic_DNA"/>
</dbReference>
<comment type="function">
    <text evidence="6">Exonuclease involved in the 3' processing of various precursor tRNAs. Initiates hydrolysis at the 3'-terminus of an RNA molecule and releases 5'-mononucleotides.</text>
</comment>
<dbReference type="GO" id="GO:0033890">
    <property type="term" value="F:ribonuclease D activity"/>
    <property type="evidence" value="ECO:0007669"/>
    <property type="project" value="UniProtKB-UniRule"/>
</dbReference>
<comment type="caution">
    <text evidence="8">The sequence shown here is derived from an EMBL/GenBank/DDBJ whole genome shotgun (WGS) entry which is preliminary data.</text>
</comment>
<comment type="subcellular location">
    <subcellularLocation>
        <location evidence="6">Cytoplasm</location>
    </subcellularLocation>
</comment>
<dbReference type="OrthoDB" id="9800549at2"/>
<gene>
    <name evidence="6" type="primary">rnd</name>
    <name evidence="8" type="ORF">IQ24_03657</name>
</gene>
<keyword evidence="3 6" id="KW-0540">Nuclease</keyword>
<keyword evidence="2 6" id="KW-0819">tRNA processing</keyword>
<name>A0A562NBD8_9RHOB</name>
<dbReference type="SUPFAM" id="SSF53098">
    <property type="entry name" value="Ribonuclease H-like"/>
    <property type="match status" value="1"/>
</dbReference>
<dbReference type="InterPro" id="IPR044876">
    <property type="entry name" value="HRDC_dom_sf"/>
</dbReference>
<dbReference type="Proteomes" id="UP000316225">
    <property type="component" value="Unassembled WGS sequence"/>
</dbReference>
<evidence type="ECO:0000313" key="8">
    <source>
        <dbReference type="EMBL" id="TWI29447.1"/>
    </source>
</evidence>
<comment type="catalytic activity">
    <reaction evidence="6">
        <text>Exonucleolytic cleavage that removes extra residues from the 3'-terminus of tRNA to produce 5'-mononucleotides.</text>
        <dbReference type="EC" id="3.1.13.5"/>
    </reaction>
</comment>
<keyword evidence="5 6" id="KW-0269">Exonuclease</keyword>
<keyword evidence="1 6" id="KW-0963">Cytoplasm</keyword>
<dbReference type="GO" id="GO:0005737">
    <property type="term" value="C:cytoplasm"/>
    <property type="evidence" value="ECO:0007669"/>
    <property type="project" value="UniProtKB-SubCell"/>
</dbReference>
<dbReference type="InterPro" id="IPR002121">
    <property type="entry name" value="HRDC_dom"/>
</dbReference>
<dbReference type="InterPro" id="IPR051086">
    <property type="entry name" value="RNase_D-like"/>
</dbReference>
<dbReference type="Pfam" id="PF00570">
    <property type="entry name" value="HRDC"/>
    <property type="match status" value="1"/>
</dbReference>
<reference evidence="8 9" key="1">
    <citation type="journal article" date="2015" name="Stand. Genomic Sci.">
        <title>Genomic Encyclopedia of Bacterial and Archaeal Type Strains, Phase III: the genomes of soil and plant-associated and newly described type strains.</title>
        <authorList>
            <person name="Whitman W.B."/>
            <person name="Woyke T."/>
            <person name="Klenk H.P."/>
            <person name="Zhou Y."/>
            <person name="Lilburn T.G."/>
            <person name="Beck B.J."/>
            <person name="De Vos P."/>
            <person name="Vandamme P."/>
            <person name="Eisen J.A."/>
            <person name="Garrity G."/>
            <person name="Hugenholtz P."/>
            <person name="Kyrpides N.C."/>
        </authorList>
    </citation>
    <scope>NUCLEOTIDE SEQUENCE [LARGE SCALE GENOMIC DNA]</scope>
    <source>
        <strain evidence="8 9">CGMCC 1.5364</strain>
    </source>
</reference>
<dbReference type="InterPro" id="IPR006292">
    <property type="entry name" value="RNase_D"/>
</dbReference>
<dbReference type="Gene3D" id="1.10.150.80">
    <property type="entry name" value="HRDC domain"/>
    <property type="match status" value="1"/>
</dbReference>
<evidence type="ECO:0000256" key="3">
    <source>
        <dbReference type="ARBA" id="ARBA00022722"/>
    </source>
</evidence>
<dbReference type="GO" id="GO:0008408">
    <property type="term" value="F:3'-5' exonuclease activity"/>
    <property type="evidence" value="ECO:0007669"/>
    <property type="project" value="InterPro"/>
</dbReference>
<dbReference type="HAMAP" id="MF_01899">
    <property type="entry name" value="RNase_D"/>
    <property type="match status" value="1"/>
</dbReference>
<protein>
    <recommendedName>
        <fullName evidence="6">Ribonuclease D</fullName>
        <shortName evidence="6">RNase D</shortName>
        <ecNumber evidence="6">3.1.13.5</ecNumber>
    </recommendedName>
</protein>
<dbReference type="PANTHER" id="PTHR47649">
    <property type="entry name" value="RIBONUCLEASE D"/>
    <property type="match status" value="1"/>
</dbReference>
<dbReference type="GO" id="GO:0000166">
    <property type="term" value="F:nucleotide binding"/>
    <property type="evidence" value="ECO:0007669"/>
    <property type="project" value="InterPro"/>
</dbReference>
<evidence type="ECO:0000256" key="2">
    <source>
        <dbReference type="ARBA" id="ARBA00022694"/>
    </source>
</evidence>
<sequence length="405" mass="44597">MSADAATENRRSRNDIRTITTTAELAEFCELAKAQPYVTLDTEFLRERTYYSRLCLIQAALPPASGPKSVGGPAVLIDPLAGDLSLEPLYDLFRHKATVKVFHAARQDLEIFFHDAGVLPDPLFDTQIAAMVCGFGEQAGYETLVKKIARQPLDKSSRFTDWSHRPLSDAQAAYALADVTHLRAIYEFLSEQLEKTGRAPWLKEEVGVLLNPETYVTRPEDAWERVRTRTGSPRFLAIVRELARFRETYAQERDIPRTRVFKDDALIELASTKPLNEGDLGKSRLLLRDARRGDIAQGILAAVKDGLETKELPKPSSDEPGRPGNAALAELLRVLLKAKSDETGVAPKLIASASELDAIASGHRDLPSLTGWRAEVFGHDALRLAAGEIALSARDGAVRVVVAPH</sequence>
<dbReference type="InterPro" id="IPR010997">
    <property type="entry name" value="HRDC-like_sf"/>
</dbReference>
<dbReference type="Pfam" id="PF01612">
    <property type="entry name" value="DNA_pol_A_exo1"/>
    <property type="match status" value="1"/>
</dbReference>
<dbReference type="PROSITE" id="PS50967">
    <property type="entry name" value="HRDC"/>
    <property type="match status" value="1"/>
</dbReference>
<accession>A0A562NBD8</accession>
<dbReference type="InterPro" id="IPR036397">
    <property type="entry name" value="RNaseH_sf"/>
</dbReference>